<keyword evidence="5 9" id="KW-0697">Rotamase</keyword>
<evidence type="ECO:0000256" key="7">
    <source>
        <dbReference type="ARBA" id="ARBA00023235"/>
    </source>
</evidence>
<comment type="function">
    <text evidence="8">Also involved in hydrogenase metallocenter assembly, probably by participating in the nickel insertion step. This function in hydrogenase biosynthesis requires chaperone activity and the presence of the metal-binding domain, but not PPIase activity.</text>
</comment>
<accession>A0A8J6PCH4</accession>
<dbReference type="InterPro" id="IPR046357">
    <property type="entry name" value="PPIase_dom_sf"/>
</dbReference>
<comment type="subcellular location">
    <subcellularLocation>
        <location evidence="2">Cytoplasm</location>
    </subcellularLocation>
</comment>
<proteinExistence type="inferred from homology"/>
<dbReference type="Proteomes" id="UP000652681">
    <property type="component" value="Unassembled WGS sequence"/>
</dbReference>
<gene>
    <name evidence="12" type="ORF">H9Y05_09185</name>
</gene>
<comment type="similarity">
    <text evidence="3 10">Belongs to the FKBP-type PPIase family.</text>
</comment>
<feature type="domain" description="PPIase FKBP-type" evidence="11">
    <location>
        <begin position="6"/>
        <end position="82"/>
    </location>
</feature>
<dbReference type="GO" id="GO:0042026">
    <property type="term" value="P:protein refolding"/>
    <property type="evidence" value="ECO:0007669"/>
    <property type="project" value="UniProtKB-ARBA"/>
</dbReference>
<evidence type="ECO:0000313" key="12">
    <source>
        <dbReference type="EMBL" id="MBC9812643.1"/>
    </source>
</evidence>
<dbReference type="GO" id="GO:0003755">
    <property type="term" value="F:peptidyl-prolyl cis-trans isomerase activity"/>
    <property type="evidence" value="ECO:0007669"/>
    <property type="project" value="UniProtKB-UniRule"/>
</dbReference>
<dbReference type="AlphaFoldDB" id="A0A8J6PCH4"/>
<evidence type="ECO:0000256" key="3">
    <source>
        <dbReference type="ARBA" id="ARBA00006577"/>
    </source>
</evidence>
<evidence type="ECO:0000256" key="9">
    <source>
        <dbReference type="PROSITE-ProRule" id="PRU00277"/>
    </source>
</evidence>
<dbReference type="Gene3D" id="3.10.50.40">
    <property type="match status" value="1"/>
</dbReference>
<evidence type="ECO:0000256" key="8">
    <source>
        <dbReference type="ARBA" id="ARBA00037071"/>
    </source>
</evidence>
<reference evidence="12" key="1">
    <citation type="submission" date="2020-09" db="EMBL/GenBank/DDBJ databases">
        <title>Taishania pollutisoli gen. nov., sp. nov., Isolated from Tetrabromobisphenol A-Contaminated Soil.</title>
        <authorList>
            <person name="Chen Q."/>
        </authorList>
    </citation>
    <scope>NUCLEOTIDE SEQUENCE</scope>
    <source>
        <strain evidence="12">CZZ-1</strain>
    </source>
</reference>
<evidence type="ECO:0000256" key="5">
    <source>
        <dbReference type="ARBA" id="ARBA00023110"/>
    </source>
</evidence>
<dbReference type="PANTHER" id="PTHR47861">
    <property type="entry name" value="FKBP-TYPE PEPTIDYL-PROLYL CIS-TRANS ISOMERASE SLYD"/>
    <property type="match status" value="1"/>
</dbReference>
<dbReference type="GO" id="GO:0005737">
    <property type="term" value="C:cytoplasm"/>
    <property type="evidence" value="ECO:0007669"/>
    <property type="project" value="UniProtKB-SubCell"/>
</dbReference>
<protein>
    <recommendedName>
        <fullName evidence="10">Peptidyl-prolyl cis-trans isomerase</fullName>
        <ecNumber evidence="10">5.2.1.8</ecNumber>
    </recommendedName>
</protein>
<keyword evidence="6" id="KW-0143">Chaperone</keyword>
<evidence type="ECO:0000256" key="2">
    <source>
        <dbReference type="ARBA" id="ARBA00004496"/>
    </source>
</evidence>
<dbReference type="PANTHER" id="PTHR47861:SF3">
    <property type="entry name" value="FKBP-TYPE PEPTIDYL-PROLYL CIS-TRANS ISOMERASE SLYD"/>
    <property type="match status" value="1"/>
</dbReference>
<evidence type="ECO:0000256" key="6">
    <source>
        <dbReference type="ARBA" id="ARBA00023186"/>
    </source>
</evidence>
<dbReference type="RefSeq" id="WP_163491404.1">
    <property type="nucleotide sequence ID" value="NZ_JACVEL010000005.1"/>
</dbReference>
<evidence type="ECO:0000256" key="1">
    <source>
        <dbReference type="ARBA" id="ARBA00000971"/>
    </source>
</evidence>
<keyword evidence="4" id="KW-0963">Cytoplasm</keyword>
<comment type="catalytic activity">
    <reaction evidence="1 9 10">
        <text>[protein]-peptidylproline (omega=180) = [protein]-peptidylproline (omega=0)</text>
        <dbReference type="Rhea" id="RHEA:16237"/>
        <dbReference type="Rhea" id="RHEA-COMP:10747"/>
        <dbReference type="Rhea" id="RHEA-COMP:10748"/>
        <dbReference type="ChEBI" id="CHEBI:83833"/>
        <dbReference type="ChEBI" id="CHEBI:83834"/>
        <dbReference type="EC" id="5.2.1.8"/>
    </reaction>
</comment>
<evidence type="ECO:0000256" key="4">
    <source>
        <dbReference type="ARBA" id="ARBA00022490"/>
    </source>
</evidence>
<sequence length="160" mass="17139">MKITANSVVSLDYTLKNNAGEVLDSSQGRAPLLYLHGVGALIPGLENEIDGMEKGQSKVVVVQPEHAYGHRSDELLHIVPKSGFQGDEEMQVGMQVQLETEQGPAIASISKIEGEDVTLDLNHPLAGEVLTFEISIADVREATADEISHGHVHGPGGHHH</sequence>
<dbReference type="EMBL" id="JACVEL010000005">
    <property type="protein sequence ID" value="MBC9812643.1"/>
    <property type="molecule type" value="Genomic_DNA"/>
</dbReference>
<keyword evidence="7 9" id="KW-0413">Isomerase</keyword>
<organism evidence="12 13">
    <name type="scientific">Taishania pollutisoli</name>
    <dbReference type="NCBI Taxonomy" id="2766479"/>
    <lineage>
        <taxon>Bacteria</taxon>
        <taxon>Pseudomonadati</taxon>
        <taxon>Bacteroidota</taxon>
        <taxon>Flavobacteriia</taxon>
        <taxon>Flavobacteriales</taxon>
        <taxon>Crocinitomicaceae</taxon>
        <taxon>Taishania</taxon>
    </lineage>
</organism>
<dbReference type="InterPro" id="IPR001179">
    <property type="entry name" value="PPIase_FKBP_dom"/>
</dbReference>
<keyword evidence="13" id="KW-1185">Reference proteome</keyword>
<comment type="caution">
    <text evidence="12">The sequence shown here is derived from an EMBL/GenBank/DDBJ whole genome shotgun (WGS) entry which is preliminary data.</text>
</comment>
<dbReference type="PROSITE" id="PS50059">
    <property type="entry name" value="FKBP_PPIASE"/>
    <property type="match status" value="1"/>
</dbReference>
<evidence type="ECO:0000259" key="11">
    <source>
        <dbReference type="PROSITE" id="PS50059"/>
    </source>
</evidence>
<evidence type="ECO:0000313" key="13">
    <source>
        <dbReference type="Proteomes" id="UP000652681"/>
    </source>
</evidence>
<name>A0A8J6PCH4_9FLAO</name>
<dbReference type="SUPFAM" id="SSF54534">
    <property type="entry name" value="FKBP-like"/>
    <property type="match status" value="1"/>
</dbReference>
<dbReference type="EC" id="5.2.1.8" evidence="10"/>
<dbReference type="Pfam" id="PF00254">
    <property type="entry name" value="FKBP_C"/>
    <property type="match status" value="1"/>
</dbReference>
<evidence type="ECO:0000256" key="10">
    <source>
        <dbReference type="RuleBase" id="RU003915"/>
    </source>
</evidence>